<gene>
    <name evidence="8" type="ORF">CT0861_12298</name>
</gene>
<name>A0A166QGD6_9PEZI</name>
<sequence>HPSTSNQRPPRDQIPSFPCSHPLSPSSCFFLLPTSTLLTSFRSILRRSISCSNTVVKMPDYRIAHFETEVSPNNRAGCTDGVCKKAAAKCLKGSLRFGTWTKIMDHESFKWKHWGCVSGEQMAHVKELCEKEDGTFDFDAFDGYDEMGDHPDLQAKIRKAIEQGHIDPEDFNGDPWMNKTGQRGIRGKKPKDWDDGENGEEAEEEEAPAKGKKRARKSAAADDEEEEKPKAKRTKKAATKAEDEDEKPKPKAKRGKAAAAATVKAESEEEEDEKPKPKAKRGKAAAAAKAKDAEEEEAPKPKRGSRKSAVKEESDSAVEEEEAPKPKRGAAKKVAAPKKAAPKKAKVEESEEEPEAEVTPVSEAEEEEEPAPKKGKAAPKGRKKAAPAAEEKPKSTRASRSRK</sequence>
<feature type="compositionally biased region" description="Basic residues" evidence="6">
    <location>
        <begin position="373"/>
        <end position="385"/>
    </location>
</feature>
<evidence type="ECO:0000256" key="5">
    <source>
        <dbReference type="ARBA" id="ARBA00023242"/>
    </source>
</evidence>
<protein>
    <submittedName>
        <fullName evidence="8">Protein kinase Rad3</fullName>
    </submittedName>
</protein>
<organism evidence="8 9">
    <name type="scientific">Colletotrichum tofieldiae</name>
    <dbReference type="NCBI Taxonomy" id="708197"/>
    <lineage>
        <taxon>Eukaryota</taxon>
        <taxon>Fungi</taxon>
        <taxon>Dikarya</taxon>
        <taxon>Ascomycota</taxon>
        <taxon>Pezizomycotina</taxon>
        <taxon>Sordariomycetes</taxon>
        <taxon>Hypocreomycetidae</taxon>
        <taxon>Glomerellales</taxon>
        <taxon>Glomerellaceae</taxon>
        <taxon>Colletotrichum</taxon>
        <taxon>Colletotrichum spaethianum species complex</taxon>
    </lineage>
</organism>
<keyword evidence="8" id="KW-0418">Kinase</keyword>
<comment type="subcellular location">
    <subcellularLocation>
        <location evidence="1">Nucleus</location>
    </subcellularLocation>
</comment>
<evidence type="ECO:0000256" key="2">
    <source>
        <dbReference type="ARBA" id="ARBA00022723"/>
    </source>
</evidence>
<dbReference type="GO" id="GO:0016301">
    <property type="term" value="F:kinase activity"/>
    <property type="evidence" value="ECO:0007669"/>
    <property type="project" value="UniProtKB-KW"/>
</dbReference>
<feature type="compositionally biased region" description="Acidic residues" evidence="6">
    <location>
        <begin position="194"/>
        <end position="206"/>
    </location>
</feature>
<dbReference type="Proteomes" id="UP000076552">
    <property type="component" value="Unassembled WGS sequence"/>
</dbReference>
<dbReference type="SMART" id="SM01336">
    <property type="entry name" value="zf-PARP"/>
    <property type="match status" value="1"/>
</dbReference>
<feature type="domain" description="PARP-type" evidence="7">
    <location>
        <begin position="69"/>
        <end position="162"/>
    </location>
</feature>
<dbReference type="Gene3D" id="3.30.1740.10">
    <property type="entry name" value="Zinc finger, PARP-type"/>
    <property type="match status" value="1"/>
</dbReference>
<dbReference type="AlphaFoldDB" id="A0A166QGD6"/>
<keyword evidence="4" id="KW-0862">Zinc</keyword>
<evidence type="ECO:0000313" key="9">
    <source>
        <dbReference type="Proteomes" id="UP000076552"/>
    </source>
</evidence>
<evidence type="ECO:0000313" key="8">
    <source>
        <dbReference type="EMBL" id="KZL67894.1"/>
    </source>
</evidence>
<keyword evidence="2" id="KW-0479">Metal-binding</keyword>
<accession>A0A166QGD6</accession>
<keyword evidence="9" id="KW-1185">Reference proteome</keyword>
<dbReference type="GO" id="GO:0008270">
    <property type="term" value="F:zinc ion binding"/>
    <property type="evidence" value="ECO:0007669"/>
    <property type="project" value="UniProtKB-KW"/>
</dbReference>
<dbReference type="GO" id="GO:0003677">
    <property type="term" value="F:DNA binding"/>
    <property type="evidence" value="ECO:0007669"/>
    <property type="project" value="InterPro"/>
</dbReference>
<keyword evidence="8" id="KW-0808">Transferase</keyword>
<evidence type="ECO:0000259" key="7">
    <source>
        <dbReference type="SMART" id="SM01336"/>
    </source>
</evidence>
<keyword evidence="3" id="KW-0863">Zinc-finger</keyword>
<reference evidence="8 9" key="1">
    <citation type="submission" date="2015-06" db="EMBL/GenBank/DDBJ databases">
        <title>Survival trade-offs in plant roots during colonization by closely related pathogenic and mutualistic fungi.</title>
        <authorList>
            <person name="Hacquard S."/>
            <person name="Kracher B."/>
            <person name="Hiruma K."/>
            <person name="Weinman A."/>
            <person name="Muench P."/>
            <person name="Garrido Oter R."/>
            <person name="Ver Loren van Themaat E."/>
            <person name="Dallerey J.-F."/>
            <person name="Damm U."/>
            <person name="Henrissat B."/>
            <person name="Lespinet O."/>
            <person name="Thon M."/>
            <person name="Kemen E."/>
            <person name="McHardy A.C."/>
            <person name="Schulze-Lefert P."/>
            <person name="O'Connell R.J."/>
        </authorList>
    </citation>
    <scope>NUCLEOTIDE SEQUENCE [LARGE SCALE GENOMIC DNA]</scope>
    <source>
        <strain evidence="8 9">0861</strain>
    </source>
</reference>
<dbReference type="GO" id="GO:0005634">
    <property type="term" value="C:nucleus"/>
    <property type="evidence" value="ECO:0007669"/>
    <property type="project" value="UniProtKB-SubCell"/>
</dbReference>
<dbReference type="Pfam" id="PF00645">
    <property type="entry name" value="zf-PARP"/>
    <property type="match status" value="1"/>
</dbReference>
<keyword evidence="5" id="KW-0539">Nucleus</keyword>
<dbReference type="STRING" id="708197.A0A166QGD6"/>
<proteinExistence type="predicted"/>
<evidence type="ECO:0000256" key="4">
    <source>
        <dbReference type="ARBA" id="ARBA00022833"/>
    </source>
</evidence>
<evidence type="ECO:0000256" key="3">
    <source>
        <dbReference type="ARBA" id="ARBA00022771"/>
    </source>
</evidence>
<feature type="region of interest" description="Disordered" evidence="6">
    <location>
        <begin position="165"/>
        <end position="403"/>
    </location>
</feature>
<dbReference type="EMBL" id="LFIV01000135">
    <property type="protein sequence ID" value="KZL67894.1"/>
    <property type="molecule type" value="Genomic_DNA"/>
</dbReference>
<dbReference type="InterPro" id="IPR001510">
    <property type="entry name" value="Znf_PARP"/>
</dbReference>
<dbReference type="SUPFAM" id="SSF57716">
    <property type="entry name" value="Glucocorticoid receptor-like (DNA-binding domain)"/>
    <property type="match status" value="1"/>
</dbReference>
<dbReference type="InterPro" id="IPR036957">
    <property type="entry name" value="Znf_PARP_sf"/>
</dbReference>
<evidence type="ECO:0000256" key="6">
    <source>
        <dbReference type="SAM" id="MobiDB-lite"/>
    </source>
</evidence>
<evidence type="ECO:0000256" key="1">
    <source>
        <dbReference type="ARBA" id="ARBA00004123"/>
    </source>
</evidence>
<feature type="non-terminal residue" evidence="8">
    <location>
        <position position="1"/>
    </location>
</feature>
<comment type="caution">
    <text evidence="8">The sequence shown here is derived from an EMBL/GenBank/DDBJ whole genome shotgun (WGS) entry which is preliminary data.</text>
</comment>